<dbReference type="SMART" id="SM00471">
    <property type="entry name" value="HDc"/>
    <property type="match status" value="1"/>
</dbReference>
<dbReference type="RefSeq" id="WP_153115744.1">
    <property type="nucleotide sequence ID" value="NZ_JACIGE010000002.1"/>
</dbReference>
<dbReference type="InterPro" id="IPR011006">
    <property type="entry name" value="CheY-like_superfamily"/>
</dbReference>
<comment type="caution">
    <text evidence="4">The sequence shown here is derived from an EMBL/GenBank/DDBJ whole genome shotgun (WGS) entry which is preliminary data.</text>
</comment>
<proteinExistence type="predicted"/>
<evidence type="ECO:0000313" key="4">
    <source>
        <dbReference type="EMBL" id="MBB4246191.1"/>
    </source>
</evidence>
<keyword evidence="1" id="KW-0597">Phosphoprotein</keyword>
<feature type="domain" description="Response regulatory" evidence="2">
    <location>
        <begin position="9"/>
        <end position="125"/>
    </location>
</feature>
<dbReference type="PANTHER" id="PTHR45228:SF5">
    <property type="entry name" value="CYCLIC DI-GMP PHOSPHODIESTERASE VC_1348-RELATED"/>
    <property type="match status" value="1"/>
</dbReference>
<gene>
    <name evidence="4" type="ORF">GGD90_000548</name>
</gene>
<dbReference type="PANTHER" id="PTHR45228">
    <property type="entry name" value="CYCLIC DI-GMP PHOSPHODIESTERASE TM_0186-RELATED"/>
    <property type="match status" value="1"/>
</dbReference>
<dbReference type="InterPro" id="IPR037522">
    <property type="entry name" value="HD_GYP_dom"/>
</dbReference>
<dbReference type="InterPro" id="IPR003607">
    <property type="entry name" value="HD/PDEase_dom"/>
</dbReference>
<dbReference type="Proteomes" id="UP000587070">
    <property type="component" value="Unassembled WGS sequence"/>
</dbReference>
<dbReference type="EMBL" id="JACIGE010000002">
    <property type="protein sequence ID" value="MBB4246191.1"/>
    <property type="molecule type" value="Genomic_DNA"/>
</dbReference>
<feature type="domain" description="HD-GYP" evidence="3">
    <location>
        <begin position="152"/>
        <end position="349"/>
    </location>
</feature>
<name>A0A840G4D8_RHOTE</name>
<feature type="modified residue" description="4-aspartylphosphate" evidence="1">
    <location>
        <position position="58"/>
    </location>
</feature>
<evidence type="ECO:0000313" key="5">
    <source>
        <dbReference type="Proteomes" id="UP000587070"/>
    </source>
</evidence>
<dbReference type="Gene3D" id="1.10.3210.10">
    <property type="entry name" value="Hypothetical protein af1432"/>
    <property type="match status" value="1"/>
</dbReference>
<reference evidence="4 5" key="1">
    <citation type="submission" date="2020-08" db="EMBL/GenBank/DDBJ databases">
        <title>Genome sequencing of Purple Non-Sulfur Bacteria from various extreme environments.</title>
        <authorList>
            <person name="Mayer M."/>
        </authorList>
    </citation>
    <scope>NUCLEOTIDE SEQUENCE [LARGE SCALE GENOMIC DNA]</scope>
    <source>
        <strain evidence="4 5">2761</strain>
    </source>
</reference>
<dbReference type="SMART" id="SM00448">
    <property type="entry name" value="REC"/>
    <property type="match status" value="1"/>
</dbReference>
<evidence type="ECO:0000256" key="1">
    <source>
        <dbReference type="PROSITE-ProRule" id="PRU00169"/>
    </source>
</evidence>
<dbReference type="OrthoDB" id="9763857at2"/>
<dbReference type="Pfam" id="PF00072">
    <property type="entry name" value="Response_reg"/>
    <property type="match status" value="1"/>
</dbReference>
<dbReference type="InterPro" id="IPR052020">
    <property type="entry name" value="Cyclic_di-GMP/3'3'-cGAMP_PDE"/>
</dbReference>
<evidence type="ECO:0000259" key="3">
    <source>
        <dbReference type="PROSITE" id="PS51832"/>
    </source>
</evidence>
<organism evidence="4 5">
    <name type="scientific">Rhodocyclus tenuis</name>
    <name type="common">Rhodospirillum tenue</name>
    <dbReference type="NCBI Taxonomy" id="1066"/>
    <lineage>
        <taxon>Bacteria</taxon>
        <taxon>Pseudomonadati</taxon>
        <taxon>Pseudomonadota</taxon>
        <taxon>Betaproteobacteria</taxon>
        <taxon>Rhodocyclales</taxon>
        <taxon>Rhodocyclaceae</taxon>
        <taxon>Rhodocyclus</taxon>
    </lineage>
</organism>
<evidence type="ECO:0000259" key="2">
    <source>
        <dbReference type="PROSITE" id="PS50110"/>
    </source>
</evidence>
<dbReference type="GO" id="GO:0000160">
    <property type="term" value="P:phosphorelay signal transduction system"/>
    <property type="evidence" value="ECO:0007669"/>
    <property type="project" value="InterPro"/>
</dbReference>
<dbReference type="SUPFAM" id="SSF52172">
    <property type="entry name" value="CheY-like"/>
    <property type="match status" value="1"/>
</dbReference>
<dbReference type="AlphaFoldDB" id="A0A840G4D8"/>
<dbReference type="PROSITE" id="PS50110">
    <property type="entry name" value="RESPONSE_REGULATORY"/>
    <property type="match status" value="1"/>
</dbReference>
<dbReference type="Pfam" id="PF13487">
    <property type="entry name" value="HD_5"/>
    <property type="match status" value="1"/>
</dbReference>
<dbReference type="SUPFAM" id="SSF109604">
    <property type="entry name" value="HD-domain/PDEase-like"/>
    <property type="match status" value="1"/>
</dbReference>
<dbReference type="CDD" id="cd00077">
    <property type="entry name" value="HDc"/>
    <property type="match status" value="1"/>
</dbReference>
<keyword evidence="5" id="KW-1185">Reference proteome</keyword>
<dbReference type="Gene3D" id="3.40.50.2300">
    <property type="match status" value="1"/>
</dbReference>
<sequence length="349" mass="38562">MIGRSSPVEVLIVDDAPEIIDILRRVLSPHYAVRVASSARLALKAAFSATPPALILLDVTMPEMDGYEVCRQLKADSATQAIPVIFVTARSSTEDEAYGFSIGAADYLVKPISPPVVLARVRTHLALHSYQRGLEALVEERTADLLTRTRELEETRLAVIQRLGRAGEFRDNETGQHLVRLGHYARLLALASDFDETAAARLMNASILHDIGKIGIPDHILLKPARLTSDEFEEIKKHCRIGAEIIGEHASALLQLARTIALTHHEKWNGKGYPEGLCGEEIPLAGRITALADTFDALTSRRPYKEPWSIDAALDWIASQSGEAFDPLLTERFIALRPEIETVRHSFND</sequence>
<protein>
    <submittedName>
        <fullName evidence="4">Putative two-component system response regulator</fullName>
    </submittedName>
</protein>
<dbReference type="InterPro" id="IPR001789">
    <property type="entry name" value="Sig_transdc_resp-reg_receiver"/>
</dbReference>
<dbReference type="GO" id="GO:0008081">
    <property type="term" value="F:phosphoric diester hydrolase activity"/>
    <property type="evidence" value="ECO:0007669"/>
    <property type="project" value="UniProtKB-ARBA"/>
</dbReference>
<dbReference type="PROSITE" id="PS51832">
    <property type="entry name" value="HD_GYP"/>
    <property type="match status" value="1"/>
</dbReference>
<accession>A0A840G4D8</accession>